<evidence type="ECO:0000313" key="2">
    <source>
        <dbReference type="EMBL" id="JAP52002.1"/>
    </source>
</evidence>
<proteinExistence type="inferred from homology"/>
<sequence>MEIVLACSVGSQFPFTRSLSLSLNMEAFLGSWKLTDGGNLEPMVNRLGSNVPVKKVEEVLNAPMTIERDGNGYSMHADSSVMKYEYKFKLGEEFQHATLSGQQIKSLITLERNTLKQVDYAEKPITIESVVEGNKLTMTVRMEDLVAVRHYTKV</sequence>
<name>A0A0X3PU32_SCHSO</name>
<comment type="similarity">
    <text evidence="1">Belongs to the calycin superfamily. Fatty-acid binding protein (FABP) family.</text>
</comment>
<dbReference type="InterPro" id="IPR031259">
    <property type="entry name" value="ILBP"/>
</dbReference>
<gene>
    <name evidence="2" type="primary">FABP1</name>
    <name evidence="2" type="ORF">TR149730</name>
</gene>
<dbReference type="SUPFAM" id="SSF50814">
    <property type="entry name" value="Lipocalins"/>
    <property type="match status" value="1"/>
</dbReference>
<organism evidence="2">
    <name type="scientific">Schistocephalus solidus</name>
    <name type="common">Tapeworm</name>
    <dbReference type="NCBI Taxonomy" id="70667"/>
    <lineage>
        <taxon>Eukaryota</taxon>
        <taxon>Metazoa</taxon>
        <taxon>Spiralia</taxon>
        <taxon>Lophotrochozoa</taxon>
        <taxon>Platyhelminthes</taxon>
        <taxon>Cestoda</taxon>
        <taxon>Eucestoda</taxon>
        <taxon>Diphyllobothriidea</taxon>
        <taxon>Diphyllobothriidae</taxon>
        <taxon>Schistocephalus</taxon>
    </lineage>
</organism>
<dbReference type="InterPro" id="IPR000463">
    <property type="entry name" value="Fatty_acid-bd"/>
</dbReference>
<dbReference type="PRINTS" id="PR00178">
    <property type="entry name" value="FATTYACIDBP"/>
</dbReference>
<reference evidence="2" key="1">
    <citation type="submission" date="2016-01" db="EMBL/GenBank/DDBJ databases">
        <title>Reference transcriptome for the parasite Schistocephalus solidus: insights into the molecular evolution of parasitism.</title>
        <authorList>
            <person name="Hebert F.O."/>
            <person name="Grambauer S."/>
            <person name="Barber I."/>
            <person name="Landry C.R."/>
            <person name="Aubin-Horth N."/>
        </authorList>
    </citation>
    <scope>NUCLEOTIDE SEQUENCE</scope>
</reference>
<dbReference type="InterPro" id="IPR012674">
    <property type="entry name" value="Calycin"/>
</dbReference>
<protein>
    <submittedName>
        <fullName evidence="2">Fatty acid-binding protein homolog 1</fullName>
    </submittedName>
</protein>
<dbReference type="GO" id="GO:0008289">
    <property type="term" value="F:lipid binding"/>
    <property type="evidence" value="ECO:0007669"/>
    <property type="project" value="UniProtKB-KW"/>
</dbReference>
<evidence type="ECO:0000256" key="1">
    <source>
        <dbReference type="ARBA" id="ARBA00008390"/>
    </source>
</evidence>
<dbReference type="AlphaFoldDB" id="A0A0X3PU32"/>
<dbReference type="CDD" id="cd00742">
    <property type="entry name" value="FABP"/>
    <property type="match status" value="1"/>
</dbReference>
<dbReference type="Gene3D" id="2.40.128.20">
    <property type="match status" value="1"/>
</dbReference>
<dbReference type="PANTHER" id="PTHR11955">
    <property type="entry name" value="FATTY ACID BINDING PROTEIN"/>
    <property type="match status" value="1"/>
</dbReference>
<accession>A0A0X3PU32</accession>
<dbReference type="EMBL" id="GEEE01011223">
    <property type="protein sequence ID" value="JAP52002.1"/>
    <property type="molecule type" value="Transcribed_RNA"/>
</dbReference>